<comment type="similarity">
    <text evidence="2">Belongs to the bacterial solute-binding protein 5 family.</text>
</comment>
<dbReference type="EMBL" id="CP019124">
    <property type="protein sequence ID" value="APX88716.1"/>
    <property type="molecule type" value="Genomic_DNA"/>
</dbReference>
<dbReference type="Gene3D" id="3.40.190.10">
    <property type="entry name" value="Periplasmic binding protein-like II"/>
    <property type="match status" value="1"/>
</dbReference>
<accession>A0A1U7DFH8</accession>
<dbReference type="GO" id="GO:0043190">
    <property type="term" value="C:ATP-binding cassette (ABC) transporter complex"/>
    <property type="evidence" value="ECO:0007669"/>
    <property type="project" value="InterPro"/>
</dbReference>
<dbReference type="GO" id="GO:0030288">
    <property type="term" value="C:outer membrane-bounded periplasmic space"/>
    <property type="evidence" value="ECO:0007669"/>
    <property type="project" value="UniProtKB-ARBA"/>
</dbReference>
<dbReference type="SUPFAM" id="SSF53850">
    <property type="entry name" value="Periplasmic binding protein-like II"/>
    <property type="match status" value="1"/>
</dbReference>
<dbReference type="InterPro" id="IPR039424">
    <property type="entry name" value="SBP_5"/>
</dbReference>
<proteinExistence type="inferred from homology"/>
<comment type="subcellular location">
    <subcellularLocation>
        <location evidence="1">Periplasm</location>
    </subcellularLocation>
</comment>
<dbReference type="Proteomes" id="UP000187266">
    <property type="component" value="Chromosome"/>
</dbReference>
<dbReference type="RefSeq" id="WP_076978740.1">
    <property type="nucleotide sequence ID" value="NZ_CP019124.1"/>
</dbReference>
<accession>A0A2M9DG59</accession>
<dbReference type="CDD" id="cd08503">
    <property type="entry name" value="PBP2_NikA_DppA_OppA_like_17"/>
    <property type="match status" value="1"/>
</dbReference>
<evidence type="ECO:0000256" key="2">
    <source>
        <dbReference type="ARBA" id="ARBA00005695"/>
    </source>
</evidence>
<dbReference type="STRING" id="1267768.BV394_02360"/>
<name>A0A1U7DFH8_9RHOB</name>
<dbReference type="PROSITE" id="PS51318">
    <property type="entry name" value="TAT"/>
    <property type="match status" value="1"/>
</dbReference>
<evidence type="ECO:0000313" key="3">
    <source>
        <dbReference type="EMBL" id="APX88716.1"/>
    </source>
</evidence>
<dbReference type="OrthoDB" id="9803988at2"/>
<dbReference type="GO" id="GO:0015833">
    <property type="term" value="P:peptide transport"/>
    <property type="evidence" value="ECO:0007669"/>
    <property type="project" value="TreeGrafter"/>
</dbReference>
<evidence type="ECO:0000313" key="4">
    <source>
        <dbReference type="Proteomes" id="UP000187266"/>
    </source>
</evidence>
<dbReference type="Gene3D" id="3.10.105.10">
    <property type="entry name" value="Dipeptide-binding Protein, Domain 3"/>
    <property type="match status" value="1"/>
</dbReference>
<dbReference type="AlphaFoldDB" id="A0A1U7DFH8"/>
<dbReference type="InterPro" id="IPR006311">
    <property type="entry name" value="TAT_signal"/>
</dbReference>
<sequence>MSDPNSRPTHPLIAALAEETRAGGMPRREFLARATALGASSAAAYGALGLTAPAIAQRKTDEAAPQGKTLRIQTEVRAGLDPRLFDWSQIANFTRGWLEYLVEYQHDGTFRGMLLRSWEVNEDATEYLLHVRPDVTWSDGRPFTSDDVLRNIALWCDSTLEGNSMAGRMSVLIDPATGQLMDGAAEVVDPLTVRLVLPRPDVSIIPGMADYPAAIVPEGFDPEAILTRPVGTGPFLPESFELNHRAVLVRNTAHRWWGADTPGYGGPHLDRIEFLDYGTDPMTWARAAEAGEVDMLYESVGNFIELMDQIGWERSETLTANTIVIRAKQGAEIDGRKPYADPRVRRALALAVDNEICLELGYGGRGLVAANHHVCPVQPDYADIGPAEFDPVRALELMTEAGFADFEHELVSIDDDWRKTTTDAVAALLRDAGIKVRRTSLPGAIYSPNWASYAFSSTNWNMRPLGVQVLALGYRSGAAWNESGFSNKEFDSLLNEALGVPVADRRRSVMRRLEEILREEGVIIQPYWRSVFRHWRKGVSGAETHPTYELHLYRLGIED</sequence>
<organism evidence="3 4">
    <name type="scientific">Brevirhabdus pacifica</name>
    <dbReference type="NCBI Taxonomy" id="1267768"/>
    <lineage>
        <taxon>Bacteria</taxon>
        <taxon>Pseudomonadati</taxon>
        <taxon>Pseudomonadota</taxon>
        <taxon>Alphaproteobacteria</taxon>
        <taxon>Rhodobacterales</taxon>
        <taxon>Paracoccaceae</taxon>
        <taxon>Brevirhabdus</taxon>
    </lineage>
</organism>
<dbReference type="Pfam" id="PF00496">
    <property type="entry name" value="SBP_bac_5"/>
    <property type="match status" value="1"/>
</dbReference>
<reference evidence="3 4" key="1">
    <citation type="submission" date="2017-01" db="EMBL/GenBank/DDBJ databases">
        <title>Genomic analysis of Xuhuaishuia manganoxidans DY6-4.</title>
        <authorList>
            <person name="Wang X."/>
        </authorList>
    </citation>
    <scope>NUCLEOTIDE SEQUENCE [LARGE SCALE GENOMIC DNA]</scope>
    <source>
        <strain evidence="3 4">DY6-4</strain>
    </source>
</reference>
<protein>
    <submittedName>
        <fullName evidence="3">Diguanylate cyclase</fullName>
    </submittedName>
</protein>
<evidence type="ECO:0000256" key="1">
    <source>
        <dbReference type="ARBA" id="ARBA00004418"/>
    </source>
</evidence>
<dbReference type="GO" id="GO:1904680">
    <property type="term" value="F:peptide transmembrane transporter activity"/>
    <property type="evidence" value="ECO:0007669"/>
    <property type="project" value="TreeGrafter"/>
</dbReference>
<dbReference type="InterPro" id="IPR000914">
    <property type="entry name" value="SBP_5_dom"/>
</dbReference>
<keyword evidence="4" id="KW-1185">Reference proteome</keyword>
<dbReference type="InterPro" id="IPR030678">
    <property type="entry name" value="Peptide/Ni-bd"/>
</dbReference>
<dbReference type="PANTHER" id="PTHR30290">
    <property type="entry name" value="PERIPLASMIC BINDING COMPONENT OF ABC TRANSPORTER"/>
    <property type="match status" value="1"/>
</dbReference>
<gene>
    <name evidence="3" type="ORF">BV394_02360</name>
</gene>
<dbReference type="PIRSF" id="PIRSF002741">
    <property type="entry name" value="MppA"/>
    <property type="match status" value="1"/>
</dbReference>